<evidence type="ECO:0000313" key="2">
    <source>
        <dbReference type="EMBL" id="BCJ87819.1"/>
    </source>
</evidence>
<keyword evidence="1" id="KW-0812">Transmembrane</keyword>
<dbReference type="Proteomes" id="UP000593802">
    <property type="component" value="Chromosome"/>
</dbReference>
<keyword evidence="3" id="KW-1185">Reference proteome</keyword>
<keyword evidence="1" id="KW-0472">Membrane</keyword>
<feature type="transmembrane region" description="Helical" evidence="1">
    <location>
        <begin position="60"/>
        <end position="81"/>
    </location>
</feature>
<evidence type="ECO:0000256" key="1">
    <source>
        <dbReference type="SAM" id="Phobius"/>
    </source>
</evidence>
<dbReference type="InterPro" id="IPR001036">
    <property type="entry name" value="Acrflvin-R"/>
</dbReference>
<dbReference type="GO" id="GO:0005886">
    <property type="term" value="C:plasma membrane"/>
    <property type="evidence" value="ECO:0007669"/>
    <property type="project" value="TreeGrafter"/>
</dbReference>
<dbReference type="PRINTS" id="PR00702">
    <property type="entry name" value="ACRIFLAVINRP"/>
</dbReference>
<dbReference type="PANTHER" id="PTHR32063">
    <property type="match status" value="1"/>
</dbReference>
<feature type="transmembrane region" description="Helical" evidence="1">
    <location>
        <begin position="35"/>
        <end position="54"/>
    </location>
</feature>
<feature type="transmembrane region" description="Helical" evidence="1">
    <location>
        <begin position="6"/>
        <end position="23"/>
    </location>
</feature>
<dbReference type="EMBL" id="AP023366">
    <property type="protein sequence ID" value="BCJ87819.1"/>
    <property type="molecule type" value="Genomic_DNA"/>
</dbReference>
<evidence type="ECO:0000313" key="3">
    <source>
        <dbReference type="Proteomes" id="UP000593802"/>
    </source>
</evidence>
<dbReference type="PANTHER" id="PTHR32063:SF0">
    <property type="entry name" value="SWARMING MOTILITY PROTEIN SWRC"/>
    <property type="match status" value="1"/>
</dbReference>
<name>A0A7I8DFU7_9BACL</name>
<reference evidence="2 3" key="1">
    <citation type="submission" date="2020-08" db="EMBL/GenBank/DDBJ databases">
        <title>Complete Genome Sequence of Effusibacillus dendaii Strain skT53, Isolated from Farmland soil.</title>
        <authorList>
            <person name="Konishi T."/>
            <person name="Kawasaki H."/>
        </authorList>
    </citation>
    <scope>NUCLEOTIDE SEQUENCE [LARGE SCALE GENOMIC DNA]</scope>
    <source>
        <strain evidence="3">skT53</strain>
    </source>
</reference>
<protein>
    <recommendedName>
        <fullName evidence="4">Efflux RND transporter permease subunit</fullName>
    </recommendedName>
</protein>
<dbReference type="GO" id="GO:0042910">
    <property type="term" value="F:xenobiotic transmembrane transporter activity"/>
    <property type="evidence" value="ECO:0007669"/>
    <property type="project" value="TreeGrafter"/>
</dbReference>
<dbReference type="AlphaFoldDB" id="A0A7I8DFU7"/>
<organism evidence="2 3">
    <name type="scientific">Effusibacillus dendaii</name>
    <dbReference type="NCBI Taxonomy" id="2743772"/>
    <lineage>
        <taxon>Bacteria</taxon>
        <taxon>Bacillati</taxon>
        <taxon>Bacillota</taxon>
        <taxon>Bacilli</taxon>
        <taxon>Bacillales</taxon>
        <taxon>Alicyclobacillaceae</taxon>
        <taxon>Effusibacillus</taxon>
    </lineage>
</organism>
<keyword evidence="1" id="KW-1133">Transmembrane helix</keyword>
<dbReference type="Gene3D" id="1.20.1640.10">
    <property type="entry name" value="Multidrug efflux transporter AcrB transmembrane domain"/>
    <property type="match status" value="1"/>
</dbReference>
<proteinExistence type="predicted"/>
<dbReference type="KEGG" id="eff:skT53_28040"/>
<gene>
    <name evidence="2" type="ORF">skT53_28040</name>
</gene>
<dbReference type="SUPFAM" id="SSF82866">
    <property type="entry name" value="Multidrug efflux transporter AcrB transmembrane domain"/>
    <property type="match status" value="1"/>
</dbReference>
<dbReference type="Pfam" id="PF00873">
    <property type="entry name" value="ACR_tran"/>
    <property type="match status" value="1"/>
</dbReference>
<accession>A0A7I8DFU7</accession>
<sequence>MADSFISLGLALILSIVLVYMAMAGQFESLSSPFIIMFSIPPTFIGVVVGLLIMGKPLSIMALIGYILLVGIVVNNAIVLIDGDRRRRMKRGFPAN</sequence>
<evidence type="ECO:0008006" key="4">
    <source>
        <dbReference type="Google" id="ProtNLM"/>
    </source>
</evidence>